<keyword evidence="2" id="KW-1185">Reference proteome</keyword>
<evidence type="ECO:0000313" key="2">
    <source>
        <dbReference type="Proteomes" id="UP000321121"/>
    </source>
</evidence>
<sequence>MSKPHQRVGSVSNAHVGRDFENVALKVFARFGLDLEKNFKVSVGLNGISKLHAFDLGSEEQKILVECKSHKWTAPNDNVPSAKLTVWNEAMYYFLVAPPGFRKILFVLRDMSERRQETLAEYYIRNYRHLIPGDVEIWEFDESNGEVIERSFNQ</sequence>
<dbReference type="RefSeq" id="WP_146907694.1">
    <property type="nucleotide sequence ID" value="NZ_BJUS01000003.1"/>
</dbReference>
<reference evidence="1 2" key="1">
    <citation type="submission" date="2019-07" db="EMBL/GenBank/DDBJ databases">
        <title>Whole genome shotgun sequence of Halomonas halophila NBRC 102604.</title>
        <authorList>
            <person name="Hosoyama A."/>
            <person name="Uohara A."/>
            <person name="Ohji S."/>
            <person name="Ichikawa N."/>
        </authorList>
    </citation>
    <scope>NUCLEOTIDE SEQUENCE [LARGE SCALE GENOMIC DNA]</scope>
    <source>
        <strain evidence="1 2">NBRC 102604</strain>
    </source>
</reference>
<gene>
    <name evidence="1" type="ORF">HHA04nite_05440</name>
</gene>
<dbReference type="EMBL" id="BJUS01000003">
    <property type="protein sequence ID" value="GEK72000.1"/>
    <property type="molecule type" value="Genomic_DNA"/>
</dbReference>
<evidence type="ECO:0000313" key="1">
    <source>
        <dbReference type="EMBL" id="GEK72000.1"/>
    </source>
</evidence>
<name>A0ABQ0U0X8_9GAMM</name>
<evidence type="ECO:0008006" key="3">
    <source>
        <dbReference type="Google" id="ProtNLM"/>
    </source>
</evidence>
<protein>
    <recommendedName>
        <fullName evidence="3">Protein NO VEIN C-terminal domain-containing protein</fullName>
    </recommendedName>
</protein>
<organism evidence="1 2">
    <name type="scientific">Halomonas halophila</name>
    <dbReference type="NCBI Taxonomy" id="29573"/>
    <lineage>
        <taxon>Bacteria</taxon>
        <taxon>Pseudomonadati</taxon>
        <taxon>Pseudomonadota</taxon>
        <taxon>Gammaproteobacteria</taxon>
        <taxon>Oceanospirillales</taxon>
        <taxon>Halomonadaceae</taxon>
        <taxon>Halomonas</taxon>
    </lineage>
</organism>
<accession>A0ABQ0U0X8</accession>
<proteinExistence type="predicted"/>
<dbReference type="Proteomes" id="UP000321121">
    <property type="component" value="Unassembled WGS sequence"/>
</dbReference>
<comment type="caution">
    <text evidence="1">The sequence shown here is derived from an EMBL/GenBank/DDBJ whole genome shotgun (WGS) entry which is preliminary data.</text>
</comment>